<gene>
    <name evidence="12" type="ORF">F511_22710</name>
</gene>
<dbReference type="GO" id="GO:0003700">
    <property type="term" value="F:DNA-binding transcription factor activity"/>
    <property type="evidence" value="ECO:0007669"/>
    <property type="project" value="TreeGrafter"/>
</dbReference>
<evidence type="ECO:0000259" key="11">
    <source>
        <dbReference type="Pfam" id="PF20452"/>
    </source>
</evidence>
<evidence type="ECO:0000313" key="12">
    <source>
        <dbReference type="EMBL" id="KZV39685.1"/>
    </source>
</evidence>
<accession>A0A2Z7C611</accession>
<organism evidence="12 13">
    <name type="scientific">Dorcoceras hygrometricum</name>
    <dbReference type="NCBI Taxonomy" id="472368"/>
    <lineage>
        <taxon>Eukaryota</taxon>
        <taxon>Viridiplantae</taxon>
        <taxon>Streptophyta</taxon>
        <taxon>Embryophyta</taxon>
        <taxon>Tracheophyta</taxon>
        <taxon>Spermatophyta</taxon>
        <taxon>Magnoliopsida</taxon>
        <taxon>eudicotyledons</taxon>
        <taxon>Gunneridae</taxon>
        <taxon>Pentapetalae</taxon>
        <taxon>asterids</taxon>
        <taxon>lamiids</taxon>
        <taxon>Lamiales</taxon>
        <taxon>Gesneriaceae</taxon>
        <taxon>Didymocarpoideae</taxon>
        <taxon>Trichosporeae</taxon>
        <taxon>Loxocarpinae</taxon>
        <taxon>Dorcoceras</taxon>
    </lineage>
</organism>
<evidence type="ECO:0008006" key="14">
    <source>
        <dbReference type="Google" id="ProtNLM"/>
    </source>
</evidence>
<reference evidence="12 13" key="1">
    <citation type="journal article" date="2015" name="Proc. Natl. Acad. Sci. U.S.A.">
        <title>The resurrection genome of Boea hygrometrica: A blueprint for survival of dehydration.</title>
        <authorList>
            <person name="Xiao L."/>
            <person name="Yang G."/>
            <person name="Zhang L."/>
            <person name="Yang X."/>
            <person name="Zhao S."/>
            <person name="Ji Z."/>
            <person name="Zhou Q."/>
            <person name="Hu M."/>
            <person name="Wang Y."/>
            <person name="Chen M."/>
            <person name="Xu Y."/>
            <person name="Jin H."/>
            <person name="Xiao X."/>
            <person name="Hu G."/>
            <person name="Bao F."/>
            <person name="Hu Y."/>
            <person name="Wan P."/>
            <person name="Li L."/>
            <person name="Deng X."/>
            <person name="Kuang T."/>
            <person name="Xiang C."/>
            <person name="Zhu J.K."/>
            <person name="Oliver M.J."/>
            <person name="He Y."/>
        </authorList>
    </citation>
    <scope>NUCLEOTIDE SEQUENCE [LARGE SCALE GENOMIC DNA]</scope>
    <source>
        <strain evidence="13">cv. XS01</strain>
    </source>
</reference>
<protein>
    <recommendedName>
        <fullName evidence="14">Calmodulin-binding protein 60 A-like</fullName>
    </recommendedName>
</protein>
<name>A0A2Z7C611_9LAMI</name>
<comment type="subcellular location">
    <subcellularLocation>
        <location evidence="1">Nucleus</location>
    </subcellularLocation>
</comment>
<evidence type="ECO:0000256" key="5">
    <source>
        <dbReference type="ARBA" id="ARBA00023159"/>
    </source>
</evidence>
<keyword evidence="13" id="KW-1185">Reference proteome</keyword>
<keyword evidence="6" id="KW-0804">Transcription</keyword>
<feature type="compositionally biased region" description="Polar residues" evidence="8">
    <location>
        <begin position="451"/>
        <end position="460"/>
    </location>
</feature>
<evidence type="ECO:0000313" key="13">
    <source>
        <dbReference type="Proteomes" id="UP000250235"/>
    </source>
</evidence>
<keyword evidence="7" id="KW-0539">Nucleus</keyword>
<dbReference type="InterPro" id="IPR046831">
    <property type="entry name" value="Calmodulin_bind_N"/>
</dbReference>
<dbReference type="GO" id="GO:0043565">
    <property type="term" value="F:sequence-specific DNA binding"/>
    <property type="evidence" value="ECO:0007669"/>
    <property type="project" value="TreeGrafter"/>
</dbReference>
<dbReference type="Pfam" id="PF07887">
    <property type="entry name" value="Calmodulin_bind"/>
    <property type="match status" value="1"/>
</dbReference>
<dbReference type="Pfam" id="PF20452">
    <property type="entry name" value="Calmod_bind_C"/>
    <property type="match status" value="1"/>
</dbReference>
<evidence type="ECO:0000256" key="2">
    <source>
        <dbReference type="ARBA" id="ARBA00007214"/>
    </source>
</evidence>
<feature type="domain" description="Calmodulin binding protein-like N-terminal" evidence="9">
    <location>
        <begin position="91"/>
        <end position="236"/>
    </location>
</feature>
<evidence type="ECO:0000256" key="3">
    <source>
        <dbReference type="ARBA" id="ARBA00023015"/>
    </source>
</evidence>
<feature type="domain" description="Calmodulin binding protein central" evidence="10">
    <location>
        <begin position="249"/>
        <end position="311"/>
    </location>
</feature>
<comment type="similarity">
    <text evidence="2">Belongs to the plant ACBP60 protein family.</text>
</comment>
<dbReference type="PANTHER" id="PTHR31713">
    <property type="entry name" value="OS02G0177800 PROTEIN"/>
    <property type="match status" value="1"/>
</dbReference>
<evidence type="ECO:0000259" key="9">
    <source>
        <dbReference type="Pfam" id="PF07887"/>
    </source>
</evidence>
<evidence type="ECO:0000256" key="6">
    <source>
        <dbReference type="ARBA" id="ARBA00023163"/>
    </source>
</evidence>
<dbReference type="GO" id="GO:0005516">
    <property type="term" value="F:calmodulin binding"/>
    <property type="evidence" value="ECO:0007669"/>
    <property type="project" value="InterPro"/>
</dbReference>
<keyword evidence="4" id="KW-0238">DNA-binding</keyword>
<dbReference type="GO" id="GO:0005634">
    <property type="term" value="C:nucleus"/>
    <property type="evidence" value="ECO:0007669"/>
    <property type="project" value="UniProtKB-SubCell"/>
</dbReference>
<dbReference type="EMBL" id="KV000901">
    <property type="protein sequence ID" value="KZV39685.1"/>
    <property type="molecule type" value="Genomic_DNA"/>
</dbReference>
<dbReference type="Pfam" id="PF20451">
    <property type="entry name" value="Calmod_bind_M"/>
    <property type="match status" value="1"/>
</dbReference>
<dbReference type="AlphaFoldDB" id="A0A2Z7C611"/>
<dbReference type="InterPro" id="IPR046829">
    <property type="entry name" value="Calmod_bind_C"/>
</dbReference>
<dbReference type="GO" id="GO:0080142">
    <property type="term" value="P:regulation of salicylic acid biosynthetic process"/>
    <property type="evidence" value="ECO:0007669"/>
    <property type="project" value="TreeGrafter"/>
</dbReference>
<dbReference type="Proteomes" id="UP000250235">
    <property type="component" value="Unassembled WGS sequence"/>
</dbReference>
<dbReference type="InterPro" id="IPR046830">
    <property type="entry name" value="Calmod_bind_M"/>
</dbReference>
<dbReference type="InterPro" id="IPR012416">
    <property type="entry name" value="CBP60"/>
</dbReference>
<sequence>MLLNLPREGARNSGSEMPGSSEDGQLVLALTKMMKKEVELMVINAVKEVIVPMFGSLIRNVVKEEIQSAVMNLVNGNHAHEPTISTESRSLQLKFLDEVSLPVLTGKEIEGIGGTMRLAVVDSETEHIVNSGPEASAKVEILLLKADDDDNNGHNWSTEDFNNKIIMESDKEKPHVAKGTYVCLKEGVCILSDVKLGHGSSWKKRCLCRLGARVVGNSNGSRVKEAWTESFMVEDRRGKLYAKHYPPALSDDIWRLEKIGKDGERCKRLYKENILTVQDFLFALSADPQKLKSLFRGPTEWKAAVVHARTCNIDDKKIYLYTSPQFNFYVAFDAVARLMGIVRDSHYVQLDNLSEVERASAGELLLLAFKNRKDITSIDDETSLVREFPCESHDIGADTDSVPNDEYAPIEPDTSSPTISPSMCPSNNFSLAGSERMPQICDPSLPVPDQAPSSSATALSSNQGLYDPSFIVPSQGPSSLPIALGSSHTLCDPSLAVPYQGRSSSLISLGSNQALCDTSLILCDQGPIYSPIDMGLYQALGCPSFTLPDQSPINPLNDLGSDQALFYPSFTVSDQVPIFSLVTGSYQAPCNPFSTVCDQGPSLSPFALGSKHAFCGSSLSLPDQGSSSSTIPLGSCQALLDPSLTVPEQTSTGRLTDRNSLLERFDGNELTSLFYHHNKNNFKTWAKSRSVGQSNAGSIRFFAAVCVAMWQSRARKKRVMDFCDLGAEKRPRTG</sequence>
<evidence type="ECO:0000256" key="1">
    <source>
        <dbReference type="ARBA" id="ARBA00004123"/>
    </source>
</evidence>
<feature type="domain" description="Calmodulin binding protein C-terminal" evidence="11">
    <location>
        <begin position="317"/>
        <end position="377"/>
    </location>
</feature>
<feature type="region of interest" description="Disordered" evidence="8">
    <location>
        <begin position="440"/>
        <end position="460"/>
    </location>
</feature>
<evidence type="ECO:0000256" key="8">
    <source>
        <dbReference type="SAM" id="MobiDB-lite"/>
    </source>
</evidence>
<dbReference type="PANTHER" id="PTHR31713:SF14">
    <property type="entry name" value="CALMODULIN-BINDING PROTEIN 60 A"/>
    <property type="match status" value="1"/>
</dbReference>
<feature type="region of interest" description="Disordered" evidence="8">
    <location>
        <begin position="1"/>
        <end position="22"/>
    </location>
</feature>
<evidence type="ECO:0000259" key="10">
    <source>
        <dbReference type="Pfam" id="PF20451"/>
    </source>
</evidence>
<keyword evidence="5" id="KW-0010">Activator</keyword>
<evidence type="ECO:0000256" key="4">
    <source>
        <dbReference type="ARBA" id="ARBA00023125"/>
    </source>
</evidence>
<dbReference type="OrthoDB" id="899842at2759"/>
<proteinExistence type="inferred from homology"/>
<keyword evidence="3" id="KW-0805">Transcription regulation</keyword>
<evidence type="ECO:0000256" key="7">
    <source>
        <dbReference type="ARBA" id="ARBA00023242"/>
    </source>
</evidence>